<dbReference type="EMBL" id="LT607756">
    <property type="protein sequence ID" value="SCG85447.1"/>
    <property type="molecule type" value="Genomic_DNA"/>
</dbReference>
<feature type="transmembrane region" description="Helical" evidence="1">
    <location>
        <begin position="71"/>
        <end position="94"/>
    </location>
</feature>
<reference evidence="2 3" key="1">
    <citation type="submission" date="2016-08" db="EMBL/GenBank/DDBJ databases">
        <authorList>
            <person name="Seilhamer J.J."/>
        </authorList>
    </citation>
    <scope>NUCLEOTIDE SEQUENCE [LARGE SCALE GENOMIC DNA]</scope>
    <source>
        <strain evidence="2">Buetzberg</strain>
    </source>
</reference>
<gene>
    <name evidence="2" type="ORF">MCBB_0883</name>
</gene>
<dbReference type="Gene3D" id="4.10.1060.50">
    <property type="match status" value="1"/>
</dbReference>
<feature type="transmembrane region" description="Helical" evidence="1">
    <location>
        <begin position="172"/>
        <end position="200"/>
    </location>
</feature>
<organism evidence="2 3">
    <name type="scientific">Methanobacterium congolense</name>
    <dbReference type="NCBI Taxonomy" id="118062"/>
    <lineage>
        <taxon>Archaea</taxon>
        <taxon>Methanobacteriati</taxon>
        <taxon>Methanobacteriota</taxon>
        <taxon>Methanomada group</taxon>
        <taxon>Methanobacteria</taxon>
        <taxon>Methanobacteriales</taxon>
        <taxon>Methanobacteriaceae</taxon>
        <taxon>Methanobacterium</taxon>
    </lineage>
</organism>
<dbReference type="OrthoDB" id="71617at2157"/>
<name>A0A1D3L1H9_9EURY</name>
<evidence type="ECO:0008006" key="4">
    <source>
        <dbReference type="Google" id="ProtNLM"/>
    </source>
</evidence>
<evidence type="ECO:0000313" key="2">
    <source>
        <dbReference type="EMBL" id="SCG85447.1"/>
    </source>
</evidence>
<dbReference type="AlphaFoldDB" id="A0A1D3L1H9"/>
<keyword evidence="1" id="KW-0472">Membrane</keyword>
<evidence type="ECO:0000256" key="1">
    <source>
        <dbReference type="SAM" id="Phobius"/>
    </source>
</evidence>
<sequence>MNCPKCGFNNNTDATFCKKCGYNLNKNKSKINSFNDQINILAVSLGLIVSIIFLFIGAAGFIGVPNSGIPLAAYVVLVFFVVAFFGALVTGFLGCETSKDGIINGLFLSLIILIGTAFLLAVFAFITSGITAVISSAFAPLASSSSTLTASTTATTASDVTTAASSDGILQLLLYILEFIASIALVFVAGALGGSFGVFIRKGIRNL</sequence>
<protein>
    <recommendedName>
        <fullName evidence="4">Zinc-ribbon domain-containing protein</fullName>
    </recommendedName>
</protein>
<keyword evidence="3" id="KW-1185">Reference proteome</keyword>
<evidence type="ECO:0000313" key="3">
    <source>
        <dbReference type="Proteomes" id="UP000094707"/>
    </source>
</evidence>
<feature type="transmembrane region" description="Helical" evidence="1">
    <location>
        <begin position="106"/>
        <end position="139"/>
    </location>
</feature>
<dbReference type="Proteomes" id="UP000094707">
    <property type="component" value="Chromosome I"/>
</dbReference>
<keyword evidence="1" id="KW-0812">Transmembrane</keyword>
<accession>A0A1D3L1H9</accession>
<dbReference type="GeneID" id="30411732"/>
<dbReference type="RefSeq" id="WP_071906608.1">
    <property type="nucleotide sequence ID" value="NZ_LT607756.1"/>
</dbReference>
<dbReference type="KEGG" id="mcub:MCBB_0883"/>
<proteinExistence type="predicted"/>
<dbReference type="STRING" id="118062.MCBB_0883"/>
<dbReference type="InterPro" id="IPR038587">
    <property type="entry name" value="Ribosomal_eL40_sf"/>
</dbReference>
<keyword evidence="1" id="KW-1133">Transmembrane helix</keyword>
<feature type="transmembrane region" description="Helical" evidence="1">
    <location>
        <begin position="38"/>
        <end position="65"/>
    </location>
</feature>